<evidence type="ECO:0000256" key="1">
    <source>
        <dbReference type="SAM" id="MobiDB-lite"/>
    </source>
</evidence>
<accession>A0AAE0G1R9</accession>
<sequence length="139" mass="15464">MQSPWFGFGTVDSDERDSEDEMTLPGAQHGILTYQDRNETGALLDEMENPFSNSKQRIDETRASSIRTATTLAAHAELFQDSTATPKQISSSPNKIGISGYSWDFIETDEEDGHSENKDPAMQMTARRAWAFPSTPDTL</sequence>
<protein>
    <submittedName>
        <fullName evidence="2">Uncharacterized protein</fullName>
    </submittedName>
</protein>
<evidence type="ECO:0000313" key="3">
    <source>
        <dbReference type="Proteomes" id="UP001190700"/>
    </source>
</evidence>
<dbReference type="EMBL" id="LGRX02010673">
    <property type="protein sequence ID" value="KAK3269919.1"/>
    <property type="molecule type" value="Genomic_DNA"/>
</dbReference>
<dbReference type="AlphaFoldDB" id="A0AAE0G1R9"/>
<evidence type="ECO:0000313" key="2">
    <source>
        <dbReference type="EMBL" id="KAK3269919.1"/>
    </source>
</evidence>
<name>A0AAE0G1R9_9CHLO</name>
<gene>
    <name evidence="2" type="ORF">CYMTET_21658</name>
</gene>
<organism evidence="2 3">
    <name type="scientific">Cymbomonas tetramitiformis</name>
    <dbReference type="NCBI Taxonomy" id="36881"/>
    <lineage>
        <taxon>Eukaryota</taxon>
        <taxon>Viridiplantae</taxon>
        <taxon>Chlorophyta</taxon>
        <taxon>Pyramimonadophyceae</taxon>
        <taxon>Pyramimonadales</taxon>
        <taxon>Pyramimonadaceae</taxon>
        <taxon>Cymbomonas</taxon>
    </lineage>
</organism>
<proteinExistence type="predicted"/>
<keyword evidence="3" id="KW-1185">Reference proteome</keyword>
<reference evidence="2 3" key="1">
    <citation type="journal article" date="2015" name="Genome Biol. Evol.">
        <title>Comparative Genomics of a Bacterivorous Green Alga Reveals Evolutionary Causalities and Consequences of Phago-Mixotrophic Mode of Nutrition.</title>
        <authorList>
            <person name="Burns J.A."/>
            <person name="Paasch A."/>
            <person name="Narechania A."/>
            <person name="Kim E."/>
        </authorList>
    </citation>
    <scope>NUCLEOTIDE SEQUENCE [LARGE SCALE GENOMIC DNA]</scope>
    <source>
        <strain evidence="2 3">PLY_AMNH</strain>
    </source>
</reference>
<feature type="region of interest" description="Disordered" evidence="1">
    <location>
        <begin position="1"/>
        <end position="33"/>
    </location>
</feature>
<dbReference type="Proteomes" id="UP001190700">
    <property type="component" value="Unassembled WGS sequence"/>
</dbReference>
<feature type="compositionally biased region" description="Acidic residues" evidence="1">
    <location>
        <begin position="12"/>
        <end position="22"/>
    </location>
</feature>
<comment type="caution">
    <text evidence="2">The sequence shown here is derived from an EMBL/GenBank/DDBJ whole genome shotgun (WGS) entry which is preliminary data.</text>
</comment>